<dbReference type="GO" id="GO:0016740">
    <property type="term" value="F:transferase activity"/>
    <property type="evidence" value="ECO:0007669"/>
    <property type="project" value="UniProtKB-ARBA"/>
</dbReference>
<evidence type="ECO:0000259" key="13">
    <source>
        <dbReference type="PROSITE" id="PS50862"/>
    </source>
</evidence>
<dbReference type="GO" id="GO:0140096">
    <property type="term" value="F:catalytic activity, acting on a protein"/>
    <property type="evidence" value="ECO:0007669"/>
    <property type="project" value="UniProtKB-ARBA"/>
</dbReference>
<keyword evidence="5 11" id="KW-0436">Ligase</keyword>
<dbReference type="InterPro" id="IPR045864">
    <property type="entry name" value="aa-tRNA-synth_II/BPL/LPL"/>
</dbReference>
<evidence type="ECO:0000256" key="7">
    <source>
        <dbReference type="ARBA" id="ARBA00022840"/>
    </source>
</evidence>
<dbReference type="GeneID" id="87755354"/>
<dbReference type="FunFam" id="3.30.930.10:FF:000005">
    <property type="entry name" value="Histidine--tRNA ligase"/>
    <property type="match status" value="1"/>
</dbReference>
<dbReference type="Pfam" id="PF03129">
    <property type="entry name" value="HGTP_anticodon"/>
    <property type="match status" value="1"/>
</dbReference>
<feature type="binding site" evidence="12">
    <location>
        <position position="110"/>
    </location>
    <ligand>
        <name>L-histidine</name>
        <dbReference type="ChEBI" id="CHEBI:57595"/>
    </ligand>
</feature>
<evidence type="ECO:0000256" key="6">
    <source>
        <dbReference type="ARBA" id="ARBA00022741"/>
    </source>
</evidence>
<dbReference type="Proteomes" id="UP000199689">
    <property type="component" value="Unassembled WGS sequence"/>
</dbReference>
<dbReference type="EC" id="6.1.1.21" evidence="11"/>
<gene>
    <name evidence="11" type="primary">hisS</name>
    <name evidence="14" type="ORF">SAMN02910343_00307</name>
</gene>
<evidence type="ECO:0000313" key="15">
    <source>
        <dbReference type="Proteomes" id="UP000199689"/>
    </source>
</evidence>
<comment type="subcellular location">
    <subcellularLocation>
        <location evidence="1 11">Cytoplasm</location>
    </subcellularLocation>
</comment>
<dbReference type="NCBIfam" id="TIGR00442">
    <property type="entry name" value="hisS"/>
    <property type="match status" value="1"/>
</dbReference>
<evidence type="ECO:0000256" key="10">
    <source>
        <dbReference type="ARBA" id="ARBA00047639"/>
    </source>
</evidence>
<dbReference type="GO" id="GO:0004821">
    <property type="term" value="F:histidine-tRNA ligase activity"/>
    <property type="evidence" value="ECO:0007669"/>
    <property type="project" value="UniProtKB-UniRule"/>
</dbReference>
<keyword evidence="7 11" id="KW-0067">ATP-binding</keyword>
<comment type="subunit">
    <text evidence="3 11">Homodimer.</text>
</comment>
<reference evidence="14 15" key="1">
    <citation type="submission" date="2016-10" db="EMBL/GenBank/DDBJ databases">
        <authorList>
            <person name="de Groot N.N."/>
        </authorList>
    </citation>
    <scope>NUCLEOTIDE SEQUENCE [LARGE SCALE GENOMIC DNA]</scope>
    <source>
        <strain evidence="14 15">DSM 15230</strain>
    </source>
</reference>
<dbReference type="STRING" id="209880.SAMN02910343_00307"/>
<feature type="binding site" evidence="12">
    <location>
        <position position="124"/>
    </location>
    <ligand>
        <name>L-histidine</name>
        <dbReference type="ChEBI" id="CHEBI:57595"/>
    </ligand>
</feature>
<keyword evidence="15" id="KW-1185">Reference proteome</keyword>
<evidence type="ECO:0000313" key="14">
    <source>
        <dbReference type="EMBL" id="SDA39788.1"/>
    </source>
</evidence>
<name>A0A1G5V2D9_9FIRM</name>
<accession>A0A1G5V2D9</accession>
<feature type="binding site" evidence="12">
    <location>
        <position position="128"/>
    </location>
    <ligand>
        <name>L-histidine</name>
        <dbReference type="ChEBI" id="CHEBI:57595"/>
    </ligand>
</feature>
<dbReference type="InterPro" id="IPR015807">
    <property type="entry name" value="His-tRNA-ligase"/>
</dbReference>
<proteinExistence type="inferred from homology"/>
<keyword evidence="9 11" id="KW-0030">Aminoacyl-tRNA synthetase</keyword>
<dbReference type="Gene3D" id="3.30.930.10">
    <property type="entry name" value="Bira Bifunctional Protein, Domain 2"/>
    <property type="match status" value="1"/>
</dbReference>
<protein>
    <recommendedName>
        <fullName evidence="11">Histidine--tRNA ligase</fullName>
        <ecNumber evidence="11">6.1.1.21</ecNumber>
    </recommendedName>
    <alternativeName>
        <fullName evidence="11">Histidyl-tRNA synthetase</fullName>
        <shortName evidence="11">HisRS</shortName>
    </alternativeName>
</protein>
<feature type="binding site" evidence="12">
    <location>
        <begin position="79"/>
        <end position="81"/>
    </location>
    <ligand>
        <name>L-histidine</name>
        <dbReference type="ChEBI" id="CHEBI:57595"/>
    </ligand>
</feature>
<dbReference type="SUPFAM" id="SSF55681">
    <property type="entry name" value="Class II aaRS and biotin synthetases"/>
    <property type="match status" value="1"/>
</dbReference>
<dbReference type="CDD" id="cd00773">
    <property type="entry name" value="HisRS-like_core"/>
    <property type="match status" value="1"/>
</dbReference>
<dbReference type="RefSeq" id="WP_407639614.1">
    <property type="nucleotide sequence ID" value="NZ_FMXA01000004.1"/>
</dbReference>
<organism evidence="14 15">
    <name type="scientific">Allisonella histaminiformans</name>
    <dbReference type="NCBI Taxonomy" id="209880"/>
    <lineage>
        <taxon>Bacteria</taxon>
        <taxon>Bacillati</taxon>
        <taxon>Bacillota</taxon>
        <taxon>Negativicutes</taxon>
        <taxon>Veillonellales</taxon>
        <taxon>Veillonellaceae</taxon>
        <taxon>Allisonella</taxon>
    </lineage>
</organism>
<evidence type="ECO:0000256" key="9">
    <source>
        <dbReference type="ARBA" id="ARBA00023146"/>
    </source>
</evidence>
<dbReference type="EMBL" id="FMXA01000004">
    <property type="protein sequence ID" value="SDA39788.1"/>
    <property type="molecule type" value="Genomic_DNA"/>
</dbReference>
<evidence type="ECO:0000256" key="3">
    <source>
        <dbReference type="ARBA" id="ARBA00011738"/>
    </source>
</evidence>
<dbReference type="CDD" id="cd00859">
    <property type="entry name" value="HisRS_anticodon"/>
    <property type="match status" value="1"/>
</dbReference>
<feature type="binding site" evidence="12">
    <location>
        <position position="255"/>
    </location>
    <ligand>
        <name>L-histidine</name>
        <dbReference type="ChEBI" id="CHEBI:57595"/>
    </ligand>
</feature>
<comment type="similarity">
    <text evidence="2 11">Belongs to the class-II aminoacyl-tRNA synthetase family.</text>
</comment>
<evidence type="ECO:0000256" key="1">
    <source>
        <dbReference type="ARBA" id="ARBA00004496"/>
    </source>
</evidence>
<feature type="domain" description="Aminoacyl-transfer RNA synthetases class-II family profile" evidence="13">
    <location>
        <begin position="1"/>
        <end position="353"/>
    </location>
</feature>
<dbReference type="InterPro" id="IPR004516">
    <property type="entry name" value="HisRS/HisZ"/>
</dbReference>
<dbReference type="AlphaFoldDB" id="A0A1G5V2D9"/>
<dbReference type="InterPro" id="IPR041715">
    <property type="entry name" value="HisRS-like_core"/>
</dbReference>
<feature type="binding site" evidence="12">
    <location>
        <begin position="259"/>
        <end position="260"/>
    </location>
    <ligand>
        <name>L-histidine</name>
        <dbReference type="ChEBI" id="CHEBI:57595"/>
    </ligand>
</feature>
<evidence type="ECO:0000256" key="5">
    <source>
        <dbReference type="ARBA" id="ARBA00022598"/>
    </source>
</evidence>
<dbReference type="PANTHER" id="PTHR43707:SF1">
    <property type="entry name" value="HISTIDINE--TRNA LIGASE, MITOCHONDRIAL-RELATED"/>
    <property type="match status" value="1"/>
</dbReference>
<dbReference type="PIRSF" id="PIRSF001549">
    <property type="entry name" value="His-tRNA_synth"/>
    <property type="match status" value="1"/>
</dbReference>
<keyword evidence="4 11" id="KW-0963">Cytoplasm</keyword>
<evidence type="ECO:0000256" key="12">
    <source>
        <dbReference type="PIRSR" id="PIRSR001549-1"/>
    </source>
</evidence>
<evidence type="ECO:0000256" key="8">
    <source>
        <dbReference type="ARBA" id="ARBA00022917"/>
    </source>
</evidence>
<evidence type="ECO:0000256" key="11">
    <source>
        <dbReference type="HAMAP-Rule" id="MF_00127"/>
    </source>
</evidence>
<evidence type="ECO:0000256" key="2">
    <source>
        <dbReference type="ARBA" id="ARBA00008226"/>
    </source>
</evidence>
<comment type="catalytic activity">
    <reaction evidence="10 11">
        <text>tRNA(His) + L-histidine + ATP = L-histidyl-tRNA(His) + AMP + diphosphate + H(+)</text>
        <dbReference type="Rhea" id="RHEA:17313"/>
        <dbReference type="Rhea" id="RHEA-COMP:9665"/>
        <dbReference type="Rhea" id="RHEA-COMP:9689"/>
        <dbReference type="ChEBI" id="CHEBI:15378"/>
        <dbReference type="ChEBI" id="CHEBI:30616"/>
        <dbReference type="ChEBI" id="CHEBI:33019"/>
        <dbReference type="ChEBI" id="CHEBI:57595"/>
        <dbReference type="ChEBI" id="CHEBI:78442"/>
        <dbReference type="ChEBI" id="CHEBI:78527"/>
        <dbReference type="ChEBI" id="CHEBI:456215"/>
        <dbReference type="EC" id="6.1.1.21"/>
    </reaction>
</comment>
<dbReference type="HAMAP" id="MF_00127">
    <property type="entry name" value="His_tRNA_synth"/>
    <property type="match status" value="1"/>
</dbReference>
<evidence type="ECO:0000256" key="4">
    <source>
        <dbReference type="ARBA" id="ARBA00022490"/>
    </source>
</evidence>
<dbReference type="Gene3D" id="3.40.50.800">
    <property type="entry name" value="Anticodon-binding domain"/>
    <property type="match status" value="1"/>
</dbReference>
<dbReference type="GO" id="GO:0005524">
    <property type="term" value="F:ATP binding"/>
    <property type="evidence" value="ECO:0007669"/>
    <property type="project" value="UniProtKB-UniRule"/>
</dbReference>
<dbReference type="InterPro" id="IPR036621">
    <property type="entry name" value="Anticodon-bd_dom_sf"/>
</dbReference>
<dbReference type="InterPro" id="IPR004154">
    <property type="entry name" value="Anticodon-bd"/>
</dbReference>
<sequence>MQALRGTQDILPRDIWKWNYVEKKIREWCRLYRFGEIRTPMFEATELFLRGIGDTTDVVTKEMYTFNDRGGRSITLRPENTAAVVRSFLEHKAYADDNVHKVFYIGSMFRYDRPQAGRFREFHQFGVETLGSYSPAADAECIALAVDFFHSLGLKDLKLLINSIGHVECRKAYRERLIKFLEPKKDQLCDDCKERLYKNPLRVLDCKEDGCKAASEGAPQITDYLCEDCHNKFEAVKKYLTALGIPYEIDSRLVRGLDYYTNTAFEIQYAPLGAQSTICGGGRYDGLVEEIGGPATPGIGFAIGLERLILALEKQNLLPAEPKDENVFVAVMGEDAMAEGLRIEDGLRRNGVPAEIDLQNRSLKGQLKQANKQGAAYAVIIGEQELKQKLGVVRDMNNNSQENVALDDIVEYLKKQMQR</sequence>
<keyword evidence="8 11" id="KW-0648">Protein biosynthesis</keyword>
<keyword evidence="6 11" id="KW-0547">Nucleotide-binding</keyword>
<dbReference type="GO" id="GO:0005737">
    <property type="term" value="C:cytoplasm"/>
    <property type="evidence" value="ECO:0007669"/>
    <property type="project" value="UniProtKB-SubCell"/>
</dbReference>
<dbReference type="Pfam" id="PF13393">
    <property type="entry name" value="tRNA-synt_His"/>
    <property type="match status" value="1"/>
</dbReference>
<dbReference type="PROSITE" id="PS50862">
    <property type="entry name" value="AA_TRNA_LIGASE_II"/>
    <property type="match status" value="1"/>
</dbReference>
<dbReference type="SUPFAM" id="SSF52954">
    <property type="entry name" value="Class II aaRS ABD-related"/>
    <property type="match status" value="1"/>
</dbReference>
<dbReference type="InterPro" id="IPR033656">
    <property type="entry name" value="HisRS_anticodon"/>
</dbReference>
<dbReference type="GO" id="GO:0006427">
    <property type="term" value="P:histidyl-tRNA aminoacylation"/>
    <property type="evidence" value="ECO:0007669"/>
    <property type="project" value="UniProtKB-UniRule"/>
</dbReference>
<dbReference type="InterPro" id="IPR006195">
    <property type="entry name" value="aa-tRNA-synth_II"/>
</dbReference>
<dbReference type="PANTHER" id="PTHR43707">
    <property type="entry name" value="HISTIDYL-TRNA SYNTHETASE"/>
    <property type="match status" value="1"/>
</dbReference>